<dbReference type="Proteomes" id="UP001314170">
    <property type="component" value="Unassembled WGS sequence"/>
</dbReference>
<comment type="caution">
    <text evidence="1">The sequence shown here is derived from an EMBL/GenBank/DDBJ whole genome shotgun (WGS) entry which is preliminary data.</text>
</comment>
<evidence type="ECO:0000313" key="1">
    <source>
        <dbReference type="EMBL" id="CAK7350664.1"/>
    </source>
</evidence>
<dbReference type="AlphaFoldDB" id="A0AAV1SGT0"/>
<proteinExistence type="predicted"/>
<gene>
    <name evidence="1" type="ORF">DCAF_LOCUS23406</name>
</gene>
<organism evidence="1 2">
    <name type="scientific">Dovyalis caffra</name>
    <dbReference type="NCBI Taxonomy" id="77055"/>
    <lineage>
        <taxon>Eukaryota</taxon>
        <taxon>Viridiplantae</taxon>
        <taxon>Streptophyta</taxon>
        <taxon>Embryophyta</taxon>
        <taxon>Tracheophyta</taxon>
        <taxon>Spermatophyta</taxon>
        <taxon>Magnoliopsida</taxon>
        <taxon>eudicotyledons</taxon>
        <taxon>Gunneridae</taxon>
        <taxon>Pentapetalae</taxon>
        <taxon>rosids</taxon>
        <taxon>fabids</taxon>
        <taxon>Malpighiales</taxon>
        <taxon>Salicaceae</taxon>
        <taxon>Flacourtieae</taxon>
        <taxon>Dovyalis</taxon>
    </lineage>
</organism>
<name>A0AAV1SGT0_9ROSI</name>
<reference evidence="1 2" key="1">
    <citation type="submission" date="2024-01" db="EMBL/GenBank/DDBJ databases">
        <authorList>
            <person name="Waweru B."/>
        </authorList>
    </citation>
    <scope>NUCLEOTIDE SEQUENCE [LARGE SCALE GENOMIC DNA]</scope>
</reference>
<keyword evidence="2" id="KW-1185">Reference proteome</keyword>
<sequence>MDSNINIIVLLKILDVFMPVKLSRGEALRCDLAVDFEPAWGIHEIRILRIWGNGEMQECPSLELRTCRLAVKVKTGGEEEECMGGLCQGVGLVGSWSGSGESGGCGVARDRG</sequence>
<accession>A0AAV1SGT0</accession>
<protein>
    <submittedName>
        <fullName evidence="1">Uncharacterized protein</fullName>
    </submittedName>
</protein>
<dbReference type="EMBL" id="CAWUPB010001184">
    <property type="protein sequence ID" value="CAK7350664.1"/>
    <property type="molecule type" value="Genomic_DNA"/>
</dbReference>
<evidence type="ECO:0000313" key="2">
    <source>
        <dbReference type="Proteomes" id="UP001314170"/>
    </source>
</evidence>